<comment type="caution">
    <text evidence="9">The sequence shown here is derived from an EMBL/GenBank/DDBJ whole genome shotgun (WGS) entry which is preliminary data.</text>
</comment>
<sequence length="388" mass="42271">MTTSPGFMGSLARIIAPEFPLILSLIFGGCCSNVFALEVIVKDVPKSGQLVTFAQFAFVALEGLRHQLEWGRYGPRLKPTKVPMTRWIFLVSLFFAVSVLNNLALGYRISMPLHIIFRSGGLFANMVLGAIILGKRYPRGQVIGVGLVTLGVVWATLDNANMPVKGDEEEQADTGEFLMGITILVIAMILSAGMGLIQEVTYKKYGKQWREGLFYTHFLALPFFALFYKDLMENVAVYNASPSSSLPVVFEQVPVLGHTLSTLLPGPIRSILDTIVVPKLWAYLVLNMLTQYVCIAGVNRMTAVASSLTLNLVLNLRKFTSLLISIVYFDNEFGTGAQLGTGLVILGTIVYTHAGIVSSTKKSKGPTPTKTTNSIVSSDTSDQKTKAS</sequence>
<evidence type="ECO:0000256" key="3">
    <source>
        <dbReference type="ARBA" id="ARBA00022597"/>
    </source>
</evidence>
<keyword evidence="5 8" id="KW-1133">Transmembrane helix</keyword>
<gene>
    <name evidence="9" type="ORF">BDA99DRAFT_519681</name>
</gene>
<evidence type="ECO:0000313" key="10">
    <source>
        <dbReference type="Proteomes" id="UP001209540"/>
    </source>
</evidence>
<feature type="transmembrane region" description="Helical" evidence="8">
    <location>
        <begin position="115"/>
        <end position="133"/>
    </location>
</feature>
<reference evidence="9" key="1">
    <citation type="journal article" date="2022" name="IScience">
        <title>Evolution of zygomycete secretomes and the origins of terrestrial fungal ecologies.</title>
        <authorList>
            <person name="Chang Y."/>
            <person name="Wang Y."/>
            <person name="Mondo S."/>
            <person name="Ahrendt S."/>
            <person name="Andreopoulos W."/>
            <person name="Barry K."/>
            <person name="Beard J."/>
            <person name="Benny G.L."/>
            <person name="Blankenship S."/>
            <person name="Bonito G."/>
            <person name="Cuomo C."/>
            <person name="Desiro A."/>
            <person name="Gervers K.A."/>
            <person name="Hundley H."/>
            <person name="Kuo A."/>
            <person name="LaButti K."/>
            <person name="Lang B.F."/>
            <person name="Lipzen A."/>
            <person name="O'Donnell K."/>
            <person name="Pangilinan J."/>
            <person name="Reynolds N."/>
            <person name="Sandor L."/>
            <person name="Smith M.E."/>
            <person name="Tsang A."/>
            <person name="Grigoriev I.V."/>
            <person name="Stajich J.E."/>
            <person name="Spatafora J.W."/>
        </authorList>
    </citation>
    <scope>NUCLEOTIDE SEQUENCE</scope>
    <source>
        <strain evidence="9">RSA 2281</strain>
    </source>
</reference>
<comment type="subcellular location">
    <subcellularLocation>
        <location evidence="1">Endomembrane system</location>
        <topology evidence="1">Multi-pass membrane protein</topology>
    </subcellularLocation>
</comment>
<dbReference type="SUPFAM" id="SSF103481">
    <property type="entry name" value="Multidrug resistance efflux transporter EmrE"/>
    <property type="match status" value="1"/>
</dbReference>
<keyword evidence="6 8" id="KW-0472">Membrane</keyword>
<keyword evidence="10" id="KW-1185">Reference proteome</keyword>
<feature type="region of interest" description="Disordered" evidence="7">
    <location>
        <begin position="359"/>
        <end position="388"/>
    </location>
</feature>
<keyword evidence="4 8" id="KW-0812">Transmembrane</keyword>
<organism evidence="9 10">
    <name type="scientific">Phascolomyces articulosus</name>
    <dbReference type="NCBI Taxonomy" id="60185"/>
    <lineage>
        <taxon>Eukaryota</taxon>
        <taxon>Fungi</taxon>
        <taxon>Fungi incertae sedis</taxon>
        <taxon>Mucoromycota</taxon>
        <taxon>Mucoromycotina</taxon>
        <taxon>Mucoromycetes</taxon>
        <taxon>Mucorales</taxon>
        <taxon>Lichtheimiaceae</taxon>
        <taxon>Phascolomyces</taxon>
    </lineage>
</organism>
<feature type="transmembrane region" description="Helical" evidence="8">
    <location>
        <begin position="335"/>
        <end position="354"/>
    </location>
</feature>
<protein>
    <submittedName>
        <fullName evidence="9">UAA transporter</fullName>
    </submittedName>
</protein>
<evidence type="ECO:0000256" key="8">
    <source>
        <dbReference type="SAM" id="Phobius"/>
    </source>
</evidence>
<evidence type="ECO:0000256" key="7">
    <source>
        <dbReference type="SAM" id="MobiDB-lite"/>
    </source>
</evidence>
<feature type="transmembrane region" description="Helical" evidence="8">
    <location>
        <begin position="177"/>
        <end position="197"/>
    </location>
</feature>
<keyword evidence="2" id="KW-0813">Transport</keyword>
<reference evidence="9" key="2">
    <citation type="submission" date="2023-02" db="EMBL/GenBank/DDBJ databases">
        <authorList>
            <consortium name="DOE Joint Genome Institute"/>
            <person name="Mondo S.J."/>
            <person name="Chang Y."/>
            <person name="Wang Y."/>
            <person name="Ahrendt S."/>
            <person name="Andreopoulos W."/>
            <person name="Barry K."/>
            <person name="Beard J."/>
            <person name="Benny G.L."/>
            <person name="Blankenship S."/>
            <person name="Bonito G."/>
            <person name="Cuomo C."/>
            <person name="Desiro A."/>
            <person name="Gervers K.A."/>
            <person name="Hundley H."/>
            <person name="Kuo A."/>
            <person name="LaButti K."/>
            <person name="Lang B.F."/>
            <person name="Lipzen A."/>
            <person name="O'Donnell K."/>
            <person name="Pangilinan J."/>
            <person name="Reynolds N."/>
            <person name="Sandor L."/>
            <person name="Smith M.W."/>
            <person name="Tsang A."/>
            <person name="Grigoriev I.V."/>
            <person name="Stajich J.E."/>
            <person name="Spatafora J.W."/>
        </authorList>
    </citation>
    <scope>NUCLEOTIDE SEQUENCE</scope>
    <source>
        <strain evidence="9">RSA 2281</strain>
    </source>
</reference>
<evidence type="ECO:0000256" key="1">
    <source>
        <dbReference type="ARBA" id="ARBA00004127"/>
    </source>
</evidence>
<feature type="compositionally biased region" description="Low complexity" evidence="7">
    <location>
        <begin position="365"/>
        <end position="374"/>
    </location>
</feature>
<dbReference type="PANTHER" id="PTHR10778">
    <property type="entry name" value="SOLUTE CARRIER FAMILY 35 MEMBER B"/>
    <property type="match status" value="1"/>
</dbReference>
<evidence type="ECO:0000256" key="4">
    <source>
        <dbReference type="ARBA" id="ARBA00022692"/>
    </source>
</evidence>
<proteinExistence type="predicted"/>
<dbReference type="GO" id="GO:0000139">
    <property type="term" value="C:Golgi membrane"/>
    <property type="evidence" value="ECO:0007669"/>
    <property type="project" value="TreeGrafter"/>
</dbReference>
<dbReference type="EMBL" id="JAIXMP010000026">
    <property type="protein sequence ID" value="KAI9253403.1"/>
    <property type="molecule type" value="Genomic_DNA"/>
</dbReference>
<dbReference type="Pfam" id="PF08449">
    <property type="entry name" value="UAA"/>
    <property type="match status" value="1"/>
</dbReference>
<keyword evidence="3" id="KW-0762">Sugar transport</keyword>
<feature type="transmembrane region" description="Helical" evidence="8">
    <location>
        <begin position="209"/>
        <end position="228"/>
    </location>
</feature>
<dbReference type="GO" id="GO:0005464">
    <property type="term" value="F:UDP-xylose transmembrane transporter activity"/>
    <property type="evidence" value="ECO:0007669"/>
    <property type="project" value="TreeGrafter"/>
</dbReference>
<accession>A0AAD5PAJ3</accession>
<feature type="transmembrane region" description="Helical" evidence="8">
    <location>
        <begin position="21"/>
        <end position="41"/>
    </location>
</feature>
<dbReference type="AlphaFoldDB" id="A0AAD5PAJ3"/>
<evidence type="ECO:0000256" key="2">
    <source>
        <dbReference type="ARBA" id="ARBA00022448"/>
    </source>
</evidence>
<dbReference type="PANTHER" id="PTHR10778:SF4">
    <property type="entry name" value="NUCLEOTIDE SUGAR TRANSPORTER SLC35B4"/>
    <property type="match status" value="1"/>
</dbReference>
<dbReference type="GO" id="GO:0005789">
    <property type="term" value="C:endoplasmic reticulum membrane"/>
    <property type="evidence" value="ECO:0007669"/>
    <property type="project" value="TreeGrafter"/>
</dbReference>
<evidence type="ECO:0000256" key="5">
    <source>
        <dbReference type="ARBA" id="ARBA00022989"/>
    </source>
</evidence>
<evidence type="ECO:0000313" key="9">
    <source>
        <dbReference type="EMBL" id="KAI9253403.1"/>
    </source>
</evidence>
<feature type="transmembrane region" description="Helical" evidence="8">
    <location>
        <begin position="87"/>
        <end position="109"/>
    </location>
</feature>
<dbReference type="InterPro" id="IPR013657">
    <property type="entry name" value="SCL35B1-4/HUT1"/>
</dbReference>
<dbReference type="InterPro" id="IPR037185">
    <property type="entry name" value="EmrE-like"/>
</dbReference>
<dbReference type="Proteomes" id="UP001209540">
    <property type="component" value="Unassembled WGS sequence"/>
</dbReference>
<dbReference type="GO" id="GO:0005462">
    <property type="term" value="F:UDP-N-acetylglucosamine transmembrane transporter activity"/>
    <property type="evidence" value="ECO:0007669"/>
    <property type="project" value="TreeGrafter"/>
</dbReference>
<evidence type="ECO:0000256" key="6">
    <source>
        <dbReference type="ARBA" id="ARBA00023136"/>
    </source>
</evidence>
<name>A0AAD5PAJ3_9FUNG</name>
<feature type="transmembrane region" description="Helical" evidence="8">
    <location>
        <begin position="140"/>
        <end position="157"/>
    </location>
</feature>